<evidence type="ECO:0000313" key="3">
    <source>
        <dbReference type="Proteomes" id="UP000658997"/>
    </source>
</evidence>
<dbReference type="Proteomes" id="UP000658997">
    <property type="component" value="Unassembled WGS sequence"/>
</dbReference>
<dbReference type="PANTHER" id="PTHR33050">
    <property type="entry name" value="REVERSE TRANSCRIPTASE DOMAIN-CONTAINING PROTEIN"/>
    <property type="match status" value="1"/>
</dbReference>
<evidence type="ECO:0000256" key="1">
    <source>
        <dbReference type="SAM" id="MobiDB-lite"/>
    </source>
</evidence>
<dbReference type="EMBL" id="ULHB01000014">
    <property type="protein sequence ID" value="SYW76093.1"/>
    <property type="molecule type" value="Genomic_DNA"/>
</dbReference>
<dbReference type="CDD" id="cd09275">
    <property type="entry name" value="RNase_HI_RT_DIRS1"/>
    <property type="match status" value="1"/>
</dbReference>
<reference evidence="2" key="1">
    <citation type="submission" date="2018-08" db="EMBL/GenBank/DDBJ databases">
        <authorList>
            <person name="Guldener U."/>
        </authorList>
    </citation>
    <scope>NUCLEOTIDE SEQUENCE</scope>
    <source>
        <strain evidence="2">UB2</strain>
    </source>
</reference>
<accession>A0A8H8QJG0</accession>
<feature type="compositionally biased region" description="Low complexity" evidence="1">
    <location>
        <begin position="458"/>
        <end position="475"/>
    </location>
</feature>
<name>A0A8H8QJG0_9BASI</name>
<dbReference type="InterPro" id="IPR043502">
    <property type="entry name" value="DNA/RNA_pol_sf"/>
</dbReference>
<gene>
    <name evidence="2" type="ORF">UBRO2_01164</name>
</gene>
<protein>
    <submittedName>
        <fullName evidence="2">Uncharacterized protein</fullName>
    </submittedName>
</protein>
<feature type="region of interest" description="Disordered" evidence="1">
    <location>
        <begin position="1"/>
        <end position="33"/>
    </location>
</feature>
<keyword evidence="3" id="KW-1185">Reference proteome</keyword>
<proteinExistence type="predicted"/>
<feature type="compositionally biased region" description="Polar residues" evidence="1">
    <location>
        <begin position="18"/>
        <end position="33"/>
    </location>
</feature>
<feature type="region of interest" description="Disordered" evidence="1">
    <location>
        <begin position="424"/>
        <end position="475"/>
    </location>
</feature>
<dbReference type="InterPro" id="IPR052055">
    <property type="entry name" value="Hepadnavirus_pol/RT"/>
</dbReference>
<dbReference type="SUPFAM" id="SSF56672">
    <property type="entry name" value="DNA/RNA polymerases"/>
    <property type="match status" value="1"/>
</dbReference>
<dbReference type="PANTHER" id="PTHR33050:SF7">
    <property type="entry name" value="RIBONUCLEASE H"/>
    <property type="match status" value="1"/>
</dbReference>
<dbReference type="AlphaFoldDB" id="A0A8H8QJG0"/>
<organism evidence="2 3">
    <name type="scientific">Ustilago bromivora</name>
    <dbReference type="NCBI Taxonomy" id="307758"/>
    <lineage>
        <taxon>Eukaryota</taxon>
        <taxon>Fungi</taxon>
        <taxon>Dikarya</taxon>
        <taxon>Basidiomycota</taxon>
        <taxon>Ustilaginomycotina</taxon>
        <taxon>Ustilaginomycetes</taxon>
        <taxon>Ustilaginales</taxon>
        <taxon>Ustilaginaceae</taxon>
        <taxon>Ustilago</taxon>
    </lineage>
</organism>
<comment type="caution">
    <text evidence="2">The sequence shown here is derived from an EMBL/GenBank/DDBJ whole genome shotgun (WGS) entry which is preliminary data.</text>
</comment>
<sequence>MPWLQLPPRMPALPAQASDDTMSNARWQGYHQPSPQEGDIMLYNAPHRSEHSSAPSHLPDLYPNQAFASQLWGALQHGVKLGDKRRTIYHLSHPCEPGTHLPSINDGINTSFVTIHNESLDAIMDFIHEHPSASLWKADLEDAFQHVIVAESDARLMGIHFDAFALQAVSPLLTSHSNMSHYLDDFFGASDTTASPATPIQVLSLSAAALGFKLSHKKTIWDTTKLEILGIEFDSVTQTASTTQQRRQCILQLCSRIIECGHASLLKLQQKDIHFLEALAILEALHHFSPLWAGPRRVVVNVDNTNIKYGLCKGSIHDPQSQVLFRAIFALCLWQHIDLIPIHISSKANVLADTLSRHCFTFIQQQYPQAFALLRFNTVDTAHSPLPPSWECQVSPPQQPSSFGTVLPPAPELALPLCAQTSPPLPPPGVATPSQPQRPFSLNGLRLSTPPARHMARSSVTSPSSSLGTSTSASPQSFLTPNAWPELSCPSQHNHRMFCAAFCLAFASFLHSGELTWEVQGTDNMLMVSSISFAAEKSFVTVTIPASKTDPFWQGAMLTAPAIQLSTCAISALDMVRRSWLSSAPLFILEGDRPFDRSSFVATLH</sequence>
<evidence type="ECO:0000313" key="2">
    <source>
        <dbReference type="EMBL" id="SYW76093.1"/>
    </source>
</evidence>